<dbReference type="GO" id="GO:0003677">
    <property type="term" value="F:DNA binding"/>
    <property type="evidence" value="ECO:0007669"/>
    <property type="project" value="UniProtKB-KW"/>
</dbReference>
<sequence length="189" mass="20466">MLVTLGDNHLLVKGGRLPVVPSRSGPDRADRPDAQTYASSLAFLSSQIGARSAELFADRLSGLGMSPREFAVLSNLDNSRQPLNQQAIAEALGMHRNNVVALVDALEDKGWLRRHRASDDRRAFTLRPTAAGLRVLRRAHGIVADLDAVLAADLSDTQVTQLRNLLLDVAAHLGLAAGVHPHLAARRRR</sequence>
<dbReference type="InterPro" id="IPR039422">
    <property type="entry name" value="MarR/SlyA-like"/>
</dbReference>
<dbReference type="Gene3D" id="1.10.10.10">
    <property type="entry name" value="Winged helix-like DNA-binding domain superfamily/Winged helix DNA-binding domain"/>
    <property type="match status" value="1"/>
</dbReference>
<dbReference type="SUPFAM" id="SSF46785">
    <property type="entry name" value="Winged helix' DNA-binding domain"/>
    <property type="match status" value="1"/>
</dbReference>
<dbReference type="Pfam" id="PF12802">
    <property type="entry name" value="MarR_2"/>
    <property type="match status" value="1"/>
</dbReference>
<dbReference type="OrthoDB" id="4462574at2"/>
<dbReference type="PANTHER" id="PTHR33164">
    <property type="entry name" value="TRANSCRIPTIONAL REGULATOR, MARR FAMILY"/>
    <property type="match status" value="1"/>
</dbReference>
<dbReference type="GO" id="GO:0003700">
    <property type="term" value="F:DNA-binding transcription factor activity"/>
    <property type="evidence" value="ECO:0007669"/>
    <property type="project" value="InterPro"/>
</dbReference>
<dbReference type="STRING" id="1206085.SAMN05443575_0893"/>
<dbReference type="InterPro" id="IPR000835">
    <property type="entry name" value="HTH_MarR-typ"/>
</dbReference>
<dbReference type="SMART" id="SM00347">
    <property type="entry name" value="HTH_MARR"/>
    <property type="match status" value="1"/>
</dbReference>
<name>A0A1M5EGZ9_9ACTN</name>
<gene>
    <name evidence="2" type="ORF">SAMN05443575_0893</name>
</gene>
<dbReference type="PANTHER" id="PTHR33164:SF89">
    <property type="entry name" value="MARR FAMILY REGULATORY PROTEIN"/>
    <property type="match status" value="1"/>
</dbReference>
<dbReference type="EMBL" id="FQVU01000001">
    <property type="protein sequence ID" value="SHF78525.1"/>
    <property type="molecule type" value="Genomic_DNA"/>
</dbReference>
<dbReference type="Proteomes" id="UP000186132">
    <property type="component" value="Unassembled WGS sequence"/>
</dbReference>
<reference evidence="3" key="1">
    <citation type="submission" date="2016-11" db="EMBL/GenBank/DDBJ databases">
        <authorList>
            <person name="Varghese N."/>
            <person name="Submissions S."/>
        </authorList>
    </citation>
    <scope>NUCLEOTIDE SEQUENCE [LARGE SCALE GENOMIC DNA]</scope>
    <source>
        <strain evidence="3">DSM 45627</strain>
    </source>
</reference>
<feature type="domain" description="HTH marR-type" evidence="1">
    <location>
        <begin position="34"/>
        <end position="171"/>
    </location>
</feature>
<organism evidence="2 3">
    <name type="scientific">Jatrophihabitans endophyticus</name>
    <dbReference type="NCBI Taxonomy" id="1206085"/>
    <lineage>
        <taxon>Bacteria</taxon>
        <taxon>Bacillati</taxon>
        <taxon>Actinomycetota</taxon>
        <taxon>Actinomycetes</taxon>
        <taxon>Jatrophihabitantales</taxon>
        <taxon>Jatrophihabitantaceae</taxon>
        <taxon>Jatrophihabitans</taxon>
    </lineage>
</organism>
<keyword evidence="3" id="KW-1185">Reference proteome</keyword>
<dbReference type="InterPro" id="IPR036390">
    <property type="entry name" value="WH_DNA-bd_sf"/>
</dbReference>
<evidence type="ECO:0000313" key="2">
    <source>
        <dbReference type="EMBL" id="SHF78525.1"/>
    </source>
</evidence>
<dbReference type="PROSITE" id="PS50995">
    <property type="entry name" value="HTH_MARR_2"/>
    <property type="match status" value="1"/>
</dbReference>
<protein>
    <submittedName>
        <fullName evidence="2">DNA-binding transcriptional regulator, MarR family</fullName>
    </submittedName>
</protein>
<dbReference type="PRINTS" id="PR00598">
    <property type="entry name" value="HTHMARR"/>
</dbReference>
<dbReference type="InterPro" id="IPR036388">
    <property type="entry name" value="WH-like_DNA-bd_sf"/>
</dbReference>
<keyword evidence="2" id="KW-0238">DNA-binding</keyword>
<accession>A0A1M5EGZ9</accession>
<proteinExistence type="predicted"/>
<evidence type="ECO:0000259" key="1">
    <source>
        <dbReference type="PROSITE" id="PS50995"/>
    </source>
</evidence>
<evidence type="ECO:0000313" key="3">
    <source>
        <dbReference type="Proteomes" id="UP000186132"/>
    </source>
</evidence>
<dbReference type="AlphaFoldDB" id="A0A1M5EGZ9"/>
<dbReference type="GO" id="GO:0006950">
    <property type="term" value="P:response to stress"/>
    <property type="evidence" value="ECO:0007669"/>
    <property type="project" value="TreeGrafter"/>
</dbReference>